<reference evidence="1" key="2">
    <citation type="journal article" date="2015" name="Fish Shellfish Immunol.">
        <title>Early steps in the European eel (Anguilla anguilla)-Vibrio vulnificus interaction in the gills: Role of the RtxA13 toxin.</title>
        <authorList>
            <person name="Callol A."/>
            <person name="Pajuelo D."/>
            <person name="Ebbesson L."/>
            <person name="Teles M."/>
            <person name="MacKenzie S."/>
            <person name="Amaro C."/>
        </authorList>
    </citation>
    <scope>NUCLEOTIDE SEQUENCE</scope>
</reference>
<accession>A0A0E9W274</accession>
<reference evidence="1" key="1">
    <citation type="submission" date="2014-11" db="EMBL/GenBank/DDBJ databases">
        <authorList>
            <person name="Amaro Gonzalez C."/>
        </authorList>
    </citation>
    <scope>NUCLEOTIDE SEQUENCE</scope>
</reference>
<dbReference type="EMBL" id="GBXM01024912">
    <property type="protein sequence ID" value="JAH83665.1"/>
    <property type="molecule type" value="Transcribed_RNA"/>
</dbReference>
<dbReference type="AlphaFoldDB" id="A0A0E9W274"/>
<sequence>MRKLTFLCRNCRVGLALFSFQKLSLNESRR</sequence>
<protein>
    <submittedName>
        <fullName evidence="1">Uncharacterized protein</fullName>
    </submittedName>
</protein>
<evidence type="ECO:0000313" key="1">
    <source>
        <dbReference type="EMBL" id="JAH83665.1"/>
    </source>
</evidence>
<organism evidence="1">
    <name type="scientific">Anguilla anguilla</name>
    <name type="common">European freshwater eel</name>
    <name type="synonym">Muraena anguilla</name>
    <dbReference type="NCBI Taxonomy" id="7936"/>
    <lineage>
        <taxon>Eukaryota</taxon>
        <taxon>Metazoa</taxon>
        <taxon>Chordata</taxon>
        <taxon>Craniata</taxon>
        <taxon>Vertebrata</taxon>
        <taxon>Euteleostomi</taxon>
        <taxon>Actinopterygii</taxon>
        <taxon>Neopterygii</taxon>
        <taxon>Teleostei</taxon>
        <taxon>Anguilliformes</taxon>
        <taxon>Anguillidae</taxon>
        <taxon>Anguilla</taxon>
    </lineage>
</organism>
<name>A0A0E9W274_ANGAN</name>
<proteinExistence type="predicted"/>